<dbReference type="Gene3D" id="3.40.50.1000">
    <property type="entry name" value="HAD superfamily/HAD-like"/>
    <property type="match status" value="1"/>
</dbReference>
<dbReference type="RefSeq" id="WP_273305591.1">
    <property type="nucleotide sequence ID" value="NZ_DYUD01000012.1"/>
</dbReference>
<dbReference type="GO" id="GO:0005829">
    <property type="term" value="C:cytosol"/>
    <property type="evidence" value="ECO:0007669"/>
    <property type="project" value="TreeGrafter"/>
</dbReference>
<keyword evidence="1" id="KW-0378">Hydrolase</keyword>
<dbReference type="Proteomes" id="UP000757103">
    <property type="component" value="Unassembled WGS sequence"/>
</dbReference>
<organism evidence="1 2">
    <name type="scientific">Barnesiella viscericola</name>
    <dbReference type="NCBI Taxonomy" id="397865"/>
    <lineage>
        <taxon>Bacteria</taxon>
        <taxon>Pseudomonadati</taxon>
        <taxon>Bacteroidota</taxon>
        <taxon>Bacteroidia</taxon>
        <taxon>Bacteroidales</taxon>
        <taxon>Barnesiellaceae</taxon>
        <taxon>Barnesiella</taxon>
    </lineage>
</organism>
<dbReference type="Pfam" id="PF08282">
    <property type="entry name" value="Hydrolase_3"/>
    <property type="match status" value="1"/>
</dbReference>
<dbReference type="PROSITE" id="PS01229">
    <property type="entry name" value="COF_2"/>
    <property type="match status" value="1"/>
</dbReference>
<dbReference type="PROSITE" id="PS01228">
    <property type="entry name" value="COF_1"/>
    <property type="match status" value="1"/>
</dbReference>
<dbReference type="SFLD" id="SFLDS00003">
    <property type="entry name" value="Haloacid_Dehalogenase"/>
    <property type="match status" value="1"/>
</dbReference>
<gene>
    <name evidence="1" type="ORF">K8U91_03625</name>
</gene>
<reference evidence="1" key="1">
    <citation type="journal article" date="2021" name="PeerJ">
        <title>Extensive microbial diversity within the chicken gut microbiome revealed by metagenomics and culture.</title>
        <authorList>
            <person name="Gilroy R."/>
            <person name="Ravi A."/>
            <person name="Getino M."/>
            <person name="Pursley I."/>
            <person name="Horton D.L."/>
            <person name="Alikhan N.F."/>
            <person name="Baker D."/>
            <person name="Gharbi K."/>
            <person name="Hall N."/>
            <person name="Watson M."/>
            <person name="Adriaenssens E.M."/>
            <person name="Foster-Nyarko E."/>
            <person name="Jarju S."/>
            <person name="Secka A."/>
            <person name="Antonio M."/>
            <person name="Oren A."/>
            <person name="Chaudhuri R.R."/>
            <person name="La Ragione R."/>
            <person name="Hildebrand F."/>
            <person name="Pallen M.J."/>
        </authorList>
    </citation>
    <scope>NUCLEOTIDE SEQUENCE</scope>
    <source>
        <strain evidence="1">CHK121-7720</strain>
    </source>
</reference>
<protein>
    <submittedName>
        <fullName evidence="1">Cof-type HAD-IIB family hydrolase</fullName>
    </submittedName>
</protein>
<dbReference type="PANTHER" id="PTHR10000:SF25">
    <property type="entry name" value="PHOSPHATASE YKRA-RELATED"/>
    <property type="match status" value="1"/>
</dbReference>
<dbReference type="Gene3D" id="3.30.1240.10">
    <property type="match status" value="1"/>
</dbReference>
<dbReference type="SUPFAM" id="SSF56784">
    <property type="entry name" value="HAD-like"/>
    <property type="match status" value="1"/>
</dbReference>
<dbReference type="SFLD" id="SFLDG01140">
    <property type="entry name" value="C2.B:_Phosphomannomutase_and_P"/>
    <property type="match status" value="1"/>
</dbReference>
<dbReference type="PANTHER" id="PTHR10000">
    <property type="entry name" value="PHOSPHOSERINE PHOSPHATASE"/>
    <property type="match status" value="1"/>
</dbReference>
<dbReference type="GO" id="GO:0016791">
    <property type="term" value="F:phosphatase activity"/>
    <property type="evidence" value="ECO:0007669"/>
    <property type="project" value="UniProtKB-ARBA"/>
</dbReference>
<dbReference type="NCBIfam" id="TIGR00099">
    <property type="entry name" value="Cof-subfamily"/>
    <property type="match status" value="1"/>
</dbReference>
<accession>A0A921SUQ6</accession>
<proteinExistence type="predicted"/>
<dbReference type="InterPro" id="IPR036412">
    <property type="entry name" value="HAD-like_sf"/>
</dbReference>
<evidence type="ECO:0000313" key="1">
    <source>
        <dbReference type="EMBL" id="HJG88552.1"/>
    </source>
</evidence>
<dbReference type="InterPro" id="IPR000150">
    <property type="entry name" value="Cof"/>
</dbReference>
<dbReference type="GO" id="GO:0000287">
    <property type="term" value="F:magnesium ion binding"/>
    <property type="evidence" value="ECO:0007669"/>
    <property type="project" value="TreeGrafter"/>
</dbReference>
<dbReference type="NCBIfam" id="TIGR01484">
    <property type="entry name" value="HAD-SF-IIB"/>
    <property type="match status" value="1"/>
</dbReference>
<reference evidence="1" key="2">
    <citation type="submission" date="2021-09" db="EMBL/GenBank/DDBJ databases">
        <authorList>
            <person name="Gilroy R."/>
        </authorList>
    </citation>
    <scope>NUCLEOTIDE SEQUENCE</scope>
    <source>
        <strain evidence="1">CHK121-7720</strain>
    </source>
</reference>
<comment type="caution">
    <text evidence="1">The sequence shown here is derived from an EMBL/GenBank/DDBJ whole genome shotgun (WGS) entry which is preliminary data.</text>
</comment>
<sequence>MEKKRDIKALFFDVDGTLVSFNTHRIPRSTIEALEAAKEKGIKIFIATGRPLVYINNLGDIAHLIDGYVTTNGGCVVIGGEVIACHAIPMDDVRMMMRFADERGFSCILVGETDALLYNATHEVEEFFHRLLDLDQVSSPITLDALLKQRITQMTPIIPAEVEAEIMPQLPACESSRWYPTFADVTARGADKGEGLKTVARHFGFPIGSTMAFGDGGNDVRMLQVAGIGVAMGNANDSIKAVADYVTASVDDDGVKKALEYWHVL</sequence>
<name>A0A921SUQ6_9BACT</name>
<dbReference type="SFLD" id="SFLDG01144">
    <property type="entry name" value="C2.B.4:_PGP_Like"/>
    <property type="match status" value="1"/>
</dbReference>
<dbReference type="InterPro" id="IPR023214">
    <property type="entry name" value="HAD_sf"/>
</dbReference>
<dbReference type="InterPro" id="IPR006379">
    <property type="entry name" value="HAD-SF_hydro_IIB"/>
</dbReference>
<dbReference type="AlphaFoldDB" id="A0A921SUQ6"/>
<dbReference type="EMBL" id="DYUD01000012">
    <property type="protein sequence ID" value="HJG88552.1"/>
    <property type="molecule type" value="Genomic_DNA"/>
</dbReference>
<evidence type="ECO:0000313" key="2">
    <source>
        <dbReference type="Proteomes" id="UP000757103"/>
    </source>
</evidence>